<dbReference type="GO" id="GO:1901605">
    <property type="term" value="P:alpha-amino acid metabolic process"/>
    <property type="evidence" value="ECO:0007669"/>
    <property type="project" value="TreeGrafter"/>
</dbReference>
<dbReference type="STRING" id="933388.S7ZUS6"/>
<evidence type="ECO:0000256" key="3">
    <source>
        <dbReference type="ARBA" id="ARBA00022576"/>
    </source>
</evidence>
<comment type="similarity">
    <text evidence="2">Belongs to the class-I pyridoxal-phosphate-dependent aminotransferase family.</text>
</comment>
<sequence>MAPTQLASPVDLSHHYSYAAKNRAPSSIKSFYRFFTIPGIANFAGGLPHPSYFPYDTLEATVARPQRLEPSSKNDSKADRLVIPKEVSTTDPSQRIDLSTALQYGTAQGYPPLFTFLRQFTRDHLHPNVPYAKGPDIVLSCGNTDGLSKAVELFTNIWNPDRDWIQQREGVLCEEFTYMNAIQTVRPRGLNIVTVAMDAQGMLAHGKGGLADVLGNWDFRRGRRPHLMYTVTIGQNPTGGNLSMERRKEIYALCQKFDVVIVEDEPYWNLQFPSAYEKEAHYRGPAAMSTPYNRSYNAEGKSSGYAFLDSLVPSYLSIDTEGRVVRLDTFSKTVAPGSRLGWITAQPAVIERITRITEVTTQQPSGFVQSIVAQTIIGEQLKDKGAHALSKQDQPNWHMDGWVRWLEGLRGGYEKRMNTMCTIFEENKFFYSDQAEESPVVDPIDEWEVIERTQMLDFVWPKGGMFAWIELHLENHPLRSKYSEQRLSKAFWLHLTKKPHSCLVGPGQIFAAGPSSAKKQHRYIRVSFAPMDPDDVTSYSNRLIDGFRSFWKRKNLDGLEDDENEQALAMETLQPNPGTSFLGPGC</sequence>
<protein>
    <recommendedName>
        <fullName evidence="6">Aminotransferase class I/classII large domain-containing protein</fullName>
    </recommendedName>
</protein>
<dbReference type="HOGENOM" id="CLU_017584_0_5_1"/>
<organism evidence="7 8">
    <name type="scientific">Penicillium oxalicum (strain 114-2 / CGMCC 5302)</name>
    <name type="common">Penicillium decumbens</name>
    <dbReference type="NCBI Taxonomy" id="933388"/>
    <lineage>
        <taxon>Eukaryota</taxon>
        <taxon>Fungi</taxon>
        <taxon>Dikarya</taxon>
        <taxon>Ascomycota</taxon>
        <taxon>Pezizomycotina</taxon>
        <taxon>Eurotiomycetes</taxon>
        <taxon>Eurotiomycetidae</taxon>
        <taxon>Eurotiales</taxon>
        <taxon>Aspergillaceae</taxon>
        <taxon>Penicillium</taxon>
    </lineage>
</organism>
<reference evidence="7 8" key="1">
    <citation type="journal article" date="2013" name="PLoS ONE">
        <title>Genomic and secretomic analyses reveal unique features of the lignocellulolytic enzyme system of Penicillium decumbens.</title>
        <authorList>
            <person name="Liu G."/>
            <person name="Zhang L."/>
            <person name="Wei X."/>
            <person name="Zou G."/>
            <person name="Qin Y."/>
            <person name="Ma L."/>
            <person name="Li J."/>
            <person name="Zheng H."/>
            <person name="Wang S."/>
            <person name="Wang C."/>
            <person name="Xun L."/>
            <person name="Zhao G.-P."/>
            <person name="Zhou Z."/>
            <person name="Qu Y."/>
        </authorList>
    </citation>
    <scope>NUCLEOTIDE SEQUENCE [LARGE SCALE GENOMIC DNA]</scope>
    <source>
        <strain evidence="8">114-2 / CGMCC 5302</strain>
    </source>
</reference>
<feature type="domain" description="Aminotransferase class I/classII large" evidence="6">
    <location>
        <begin position="96"/>
        <end position="384"/>
    </location>
</feature>
<evidence type="ECO:0000256" key="4">
    <source>
        <dbReference type="ARBA" id="ARBA00022679"/>
    </source>
</evidence>
<evidence type="ECO:0000313" key="8">
    <source>
        <dbReference type="Proteomes" id="UP000019376"/>
    </source>
</evidence>
<dbReference type="CDD" id="cd00609">
    <property type="entry name" value="AAT_like"/>
    <property type="match status" value="1"/>
</dbReference>
<dbReference type="GO" id="GO:0030170">
    <property type="term" value="F:pyridoxal phosphate binding"/>
    <property type="evidence" value="ECO:0007669"/>
    <property type="project" value="InterPro"/>
</dbReference>
<evidence type="ECO:0000256" key="5">
    <source>
        <dbReference type="ARBA" id="ARBA00022898"/>
    </source>
</evidence>
<dbReference type="PhylomeDB" id="S7ZUS6"/>
<dbReference type="InterPro" id="IPR015421">
    <property type="entry name" value="PyrdxlP-dep_Trfase_major"/>
</dbReference>
<dbReference type="Gene3D" id="3.40.640.10">
    <property type="entry name" value="Type I PLP-dependent aspartate aminotransferase-like (Major domain)"/>
    <property type="match status" value="1"/>
</dbReference>
<keyword evidence="4" id="KW-0808">Transferase</keyword>
<dbReference type="InterPro" id="IPR015424">
    <property type="entry name" value="PyrdxlP-dep_Trfase"/>
</dbReference>
<proteinExistence type="inferred from homology"/>
<keyword evidence="8" id="KW-1185">Reference proteome</keyword>
<dbReference type="OrthoDB" id="691673at2759"/>
<name>S7ZUS6_PENO1</name>
<dbReference type="Pfam" id="PF00155">
    <property type="entry name" value="Aminotran_1_2"/>
    <property type="match status" value="1"/>
</dbReference>
<dbReference type="AlphaFoldDB" id="S7ZUS6"/>
<dbReference type="InterPro" id="IPR004839">
    <property type="entry name" value="Aminotransferase_I/II_large"/>
</dbReference>
<dbReference type="SUPFAM" id="SSF53383">
    <property type="entry name" value="PLP-dependent transferases"/>
    <property type="match status" value="1"/>
</dbReference>
<comment type="cofactor">
    <cofactor evidence="1">
        <name>pyridoxal 5'-phosphate</name>
        <dbReference type="ChEBI" id="CHEBI:597326"/>
    </cofactor>
</comment>
<dbReference type="InterPro" id="IPR050859">
    <property type="entry name" value="Class-I_PLP-dep_aminotransf"/>
</dbReference>
<evidence type="ECO:0000259" key="6">
    <source>
        <dbReference type="Pfam" id="PF00155"/>
    </source>
</evidence>
<dbReference type="PANTHER" id="PTHR42790:SF1">
    <property type="entry name" value="AROMATIC AMINO ACID AMINOTRANSFERASE, HYPOTHETICAL (EUROFUNG)"/>
    <property type="match status" value="1"/>
</dbReference>
<dbReference type="GO" id="GO:0008483">
    <property type="term" value="F:transaminase activity"/>
    <property type="evidence" value="ECO:0007669"/>
    <property type="project" value="UniProtKB-KW"/>
</dbReference>
<accession>S7ZUS6</accession>
<dbReference type="Proteomes" id="UP000019376">
    <property type="component" value="Unassembled WGS sequence"/>
</dbReference>
<dbReference type="PANTHER" id="PTHR42790">
    <property type="entry name" value="AMINOTRANSFERASE"/>
    <property type="match status" value="1"/>
</dbReference>
<keyword evidence="5" id="KW-0663">Pyridoxal phosphate</keyword>
<evidence type="ECO:0000313" key="7">
    <source>
        <dbReference type="EMBL" id="EPS34475.1"/>
    </source>
</evidence>
<evidence type="ECO:0000256" key="2">
    <source>
        <dbReference type="ARBA" id="ARBA00007441"/>
    </source>
</evidence>
<evidence type="ECO:0000256" key="1">
    <source>
        <dbReference type="ARBA" id="ARBA00001933"/>
    </source>
</evidence>
<dbReference type="eggNOG" id="KOG0634">
    <property type="taxonomic scope" value="Eukaryota"/>
</dbReference>
<dbReference type="EMBL" id="KB644415">
    <property type="protein sequence ID" value="EPS34475.1"/>
    <property type="molecule type" value="Genomic_DNA"/>
</dbReference>
<gene>
    <name evidence="7" type="ORF">PDE_09439</name>
</gene>
<keyword evidence="3" id="KW-0032">Aminotransferase</keyword>